<dbReference type="Proteomes" id="UP000193560">
    <property type="component" value="Unassembled WGS sequence"/>
</dbReference>
<proteinExistence type="predicted"/>
<name>A0A1X2IB99_9FUNG</name>
<reference evidence="1 2" key="1">
    <citation type="submission" date="2016-07" db="EMBL/GenBank/DDBJ databases">
        <title>Pervasive Adenine N6-methylation of Active Genes in Fungi.</title>
        <authorList>
            <consortium name="DOE Joint Genome Institute"/>
            <person name="Mondo S.J."/>
            <person name="Dannebaum R.O."/>
            <person name="Kuo R.C."/>
            <person name="Labutti K."/>
            <person name="Haridas S."/>
            <person name="Kuo A."/>
            <person name="Salamov A."/>
            <person name="Ahrendt S.R."/>
            <person name="Lipzen A."/>
            <person name="Sullivan W."/>
            <person name="Andreopoulos W.B."/>
            <person name="Clum A."/>
            <person name="Lindquist E."/>
            <person name="Daum C."/>
            <person name="Ramamoorthy G.K."/>
            <person name="Gryganskyi A."/>
            <person name="Culley D."/>
            <person name="Magnuson J.K."/>
            <person name="James T.Y."/>
            <person name="O'Malley M.A."/>
            <person name="Stajich J.E."/>
            <person name="Spatafora J.W."/>
            <person name="Visel A."/>
            <person name="Grigoriev I.V."/>
        </authorList>
    </citation>
    <scope>NUCLEOTIDE SEQUENCE [LARGE SCALE GENOMIC DNA]</scope>
    <source>
        <strain evidence="1 2">NRRL 1336</strain>
    </source>
</reference>
<protein>
    <submittedName>
        <fullName evidence="1">Uncharacterized protein</fullName>
    </submittedName>
</protein>
<dbReference type="EMBL" id="MCGE01000017">
    <property type="protein sequence ID" value="ORZ13214.1"/>
    <property type="molecule type" value="Genomic_DNA"/>
</dbReference>
<evidence type="ECO:0000313" key="2">
    <source>
        <dbReference type="Proteomes" id="UP000193560"/>
    </source>
</evidence>
<accession>A0A1X2IB99</accession>
<comment type="caution">
    <text evidence="1">The sequence shown here is derived from an EMBL/GenBank/DDBJ whole genome shotgun (WGS) entry which is preliminary data.</text>
</comment>
<gene>
    <name evidence="1" type="ORF">BCR42DRAFT_419409</name>
</gene>
<keyword evidence="2" id="KW-1185">Reference proteome</keyword>
<organism evidence="1 2">
    <name type="scientific">Absidia repens</name>
    <dbReference type="NCBI Taxonomy" id="90262"/>
    <lineage>
        <taxon>Eukaryota</taxon>
        <taxon>Fungi</taxon>
        <taxon>Fungi incertae sedis</taxon>
        <taxon>Mucoromycota</taxon>
        <taxon>Mucoromycotina</taxon>
        <taxon>Mucoromycetes</taxon>
        <taxon>Mucorales</taxon>
        <taxon>Cunninghamellaceae</taxon>
        <taxon>Absidia</taxon>
    </lineage>
</organism>
<evidence type="ECO:0000313" key="1">
    <source>
        <dbReference type="EMBL" id="ORZ13214.1"/>
    </source>
</evidence>
<sequence length="52" mass="6161">MFLFFYFYIYALSLLVLLRSDTLALTIVLSAFSKCHFYDACMRDSHSAYMNF</sequence>
<dbReference type="AlphaFoldDB" id="A0A1X2IB99"/>